<proteinExistence type="predicted"/>
<name>A0A9P8Y7X3_9PEZI</name>
<dbReference type="AlphaFoldDB" id="A0A9P8Y7X3"/>
<dbReference type="GeneID" id="70186155"/>
<accession>A0A9P8Y7X3</accession>
<reference evidence="1" key="1">
    <citation type="journal article" date="2021" name="Nat. Commun.">
        <title>Genetic determinants of endophytism in the Arabidopsis root mycobiome.</title>
        <authorList>
            <person name="Mesny F."/>
            <person name="Miyauchi S."/>
            <person name="Thiergart T."/>
            <person name="Pickel B."/>
            <person name="Atanasova L."/>
            <person name="Karlsson M."/>
            <person name="Huettel B."/>
            <person name="Barry K.W."/>
            <person name="Haridas S."/>
            <person name="Chen C."/>
            <person name="Bauer D."/>
            <person name="Andreopoulos W."/>
            <person name="Pangilinan J."/>
            <person name="LaButti K."/>
            <person name="Riley R."/>
            <person name="Lipzen A."/>
            <person name="Clum A."/>
            <person name="Drula E."/>
            <person name="Henrissat B."/>
            <person name="Kohler A."/>
            <person name="Grigoriev I.V."/>
            <person name="Martin F.M."/>
            <person name="Hacquard S."/>
        </authorList>
    </citation>
    <scope>NUCLEOTIDE SEQUENCE</scope>
    <source>
        <strain evidence="1">MPI-CAGE-CH-0230</strain>
    </source>
</reference>
<organism evidence="1 2">
    <name type="scientific">Microdochium trichocladiopsis</name>
    <dbReference type="NCBI Taxonomy" id="1682393"/>
    <lineage>
        <taxon>Eukaryota</taxon>
        <taxon>Fungi</taxon>
        <taxon>Dikarya</taxon>
        <taxon>Ascomycota</taxon>
        <taxon>Pezizomycotina</taxon>
        <taxon>Sordariomycetes</taxon>
        <taxon>Xylariomycetidae</taxon>
        <taxon>Xylariales</taxon>
        <taxon>Microdochiaceae</taxon>
        <taxon>Microdochium</taxon>
    </lineage>
</organism>
<dbReference type="OrthoDB" id="5133123at2759"/>
<gene>
    <name evidence="1" type="ORF">B0I36DRAFT_347808</name>
</gene>
<dbReference type="RefSeq" id="XP_046013460.1">
    <property type="nucleotide sequence ID" value="XM_046156609.1"/>
</dbReference>
<protein>
    <submittedName>
        <fullName evidence="1">Uncharacterized protein</fullName>
    </submittedName>
</protein>
<dbReference type="EMBL" id="JAGTJQ010000004">
    <property type="protein sequence ID" value="KAH7032628.1"/>
    <property type="molecule type" value="Genomic_DNA"/>
</dbReference>
<keyword evidence="2" id="KW-1185">Reference proteome</keyword>
<evidence type="ECO:0000313" key="2">
    <source>
        <dbReference type="Proteomes" id="UP000756346"/>
    </source>
</evidence>
<dbReference type="Proteomes" id="UP000756346">
    <property type="component" value="Unassembled WGS sequence"/>
</dbReference>
<sequence length="126" mass="14072">MAGPVPVPAPAPLLTMSNTMTHNLEVADAEVGIDAQDLSIKIQYYTDYQCTKYNVEFTIQPSRCYNYQYSGTHSANAVSWGEVADTVLRCRFYSGRDCTGAVQGGEYDHCAGNLNRYESLRCVYEY</sequence>
<comment type="caution">
    <text evidence="1">The sequence shown here is derived from an EMBL/GenBank/DDBJ whole genome shotgun (WGS) entry which is preliminary data.</text>
</comment>
<evidence type="ECO:0000313" key="1">
    <source>
        <dbReference type="EMBL" id="KAH7032628.1"/>
    </source>
</evidence>